<comment type="caution">
    <text evidence="1">The sequence shown here is derived from an EMBL/GenBank/DDBJ whole genome shotgun (WGS) entry which is preliminary data.</text>
</comment>
<proteinExistence type="predicted"/>
<gene>
    <name evidence="1" type="ORF">COS99_08135</name>
</gene>
<sequence>MEKGVALILMIFLVLACSLVALVAFSLLTQGTESSLGFSGGVEAFAAVEGGRDWYLEKLASDSDWTDETDQTGIELGSGTFDITINSASANNVSFTVTGKVSGYSGQIIQRQISSTAKKTPKACLFAVFWQLDGPSARLDFSTTGSGTQIVGDYWSVGSSRINTPCSVTGGKVYYGSGETIDGTGTYSTEAIQPSFPDMPSLDTAYYDNLMSGWNTRINDANINTSPGAGDLTLTGNVNWTNQNISRRDINTNGFSITGTNFTVNCRAFNLQNGSSIDSNASNFTINTSTDFNMTGNAQITARDYRINCSRTFNLEGTAAINSNNFEIYIHTDFDTNGTVNVGGYGYIVTSVKGKILIHNANADAGTFTAAPSGGNIYFLSGGDMNLNSSQADTSVTLNRNCYLYSRSPSGTGDALTIRNSTTNINGAVIIAQRCLIVQDGAYVTSSTLYVDYASSASNNLLQIKDSGTTVSGAVISRGRNNQSLQINSGASVSGIVYQYGNSTEGLAQVNGNSSVTGSLLVRQFFSDSLGPATITYDASAVDSSIPQGLNGVSVEENSWNDN</sequence>
<dbReference type="Proteomes" id="UP000230052">
    <property type="component" value="Unassembled WGS sequence"/>
</dbReference>
<name>A0A2J0KU56_9BACT</name>
<evidence type="ECO:0000313" key="1">
    <source>
        <dbReference type="EMBL" id="PIU40864.1"/>
    </source>
</evidence>
<evidence type="ECO:0000313" key="2">
    <source>
        <dbReference type="Proteomes" id="UP000230052"/>
    </source>
</evidence>
<reference evidence="1 2" key="1">
    <citation type="submission" date="2017-09" db="EMBL/GenBank/DDBJ databases">
        <title>Depth-based differentiation of microbial function through sediment-hosted aquifers and enrichment of novel symbionts in the deep terrestrial subsurface.</title>
        <authorList>
            <person name="Probst A.J."/>
            <person name="Ladd B."/>
            <person name="Jarett J.K."/>
            <person name="Geller-Mcgrath D.E."/>
            <person name="Sieber C.M."/>
            <person name="Emerson J.B."/>
            <person name="Anantharaman K."/>
            <person name="Thomas B.C."/>
            <person name="Malmstrom R."/>
            <person name="Stieglmeier M."/>
            <person name="Klingl A."/>
            <person name="Woyke T."/>
            <person name="Ryan C.M."/>
            <person name="Banfield J.F."/>
        </authorList>
    </citation>
    <scope>NUCLEOTIDE SEQUENCE [LARGE SCALE GENOMIC DNA]</scope>
    <source>
        <strain evidence="1">CG07_land_8_20_14_0_80_42_15</strain>
    </source>
</reference>
<dbReference type="PROSITE" id="PS51257">
    <property type="entry name" value="PROKAR_LIPOPROTEIN"/>
    <property type="match status" value="1"/>
</dbReference>
<dbReference type="EMBL" id="PEWV01000075">
    <property type="protein sequence ID" value="PIU40864.1"/>
    <property type="molecule type" value="Genomic_DNA"/>
</dbReference>
<organism evidence="1 2">
    <name type="scientific">Candidatus Aquitaenariimonas noxiae</name>
    <dbReference type="NCBI Taxonomy" id="1974741"/>
    <lineage>
        <taxon>Bacteria</taxon>
        <taxon>Pseudomonadati</taxon>
        <taxon>Candidatus Omnitrophota</taxon>
        <taxon>Candidatus Aquitaenariimonas</taxon>
    </lineage>
</organism>
<accession>A0A2J0KU56</accession>
<dbReference type="AlphaFoldDB" id="A0A2J0KU56"/>
<protein>
    <submittedName>
        <fullName evidence="1">Uncharacterized protein</fullName>
    </submittedName>
</protein>